<dbReference type="Gene3D" id="1.20.120.1750">
    <property type="match status" value="1"/>
</dbReference>
<comment type="caution">
    <text evidence="1">The sequence shown here is derived from an EMBL/GenBank/DDBJ whole genome shotgun (WGS) entry which is preliminary data.</text>
</comment>
<dbReference type="SUPFAM" id="SSF57850">
    <property type="entry name" value="RING/U-box"/>
    <property type="match status" value="1"/>
</dbReference>
<reference evidence="1" key="1">
    <citation type="submission" date="2020-07" db="EMBL/GenBank/DDBJ databases">
        <title>Ethylene signaling mediates host invasion by parasitic plants.</title>
        <authorList>
            <person name="Yoshida S."/>
        </authorList>
    </citation>
    <scope>NUCLEOTIDE SEQUENCE</scope>
    <source>
        <strain evidence="1">Okayama</strain>
    </source>
</reference>
<protein>
    <submittedName>
        <fullName evidence="1">Probable E3 ubiquitin-protein ligase ari7</fullName>
    </submittedName>
</protein>
<dbReference type="Proteomes" id="UP000653305">
    <property type="component" value="Unassembled WGS sequence"/>
</dbReference>
<organism evidence="1 2">
    <name type="scientific">Phtheirospermum japonicum</name>
    <dbReference type="NCBI Taxonomy" id="374723"/>
    <lineage>
        <taxon>Eukaryota</taxon>
        <taxon>Viridiplantae</taxon>
        <taxon>Streptophyta</taxon>
        <taxon>Embryophyta</taxon>
        <taxon>Tracheophyta</taxon>
        <taxon>Spermatophyta</taxon>
        <taxon>Magnoliopsida</taxon>
        <taxon>eudicotyledons</taxon>
        <taxon>Gunneridae</taxon>
        <taxon>Pentapetalae</taxon>
        <taxon>asterids</taxon>
        <taxon>lamiids</taxon>
        <taxon>Lamiales</taxon>
        <taxon>Orobanchaceae</taxon>
        <taxon>Orobanchaceae incertae sedis</taxon>
        <taxon>Phtheirospermum</taxon>
    </lineage>
</organism>
<dbReference type="EMBL" id="BMAC01000815">
    <property type="protein sequence ID" value="GFQ03296.1"/>
    <property type="molecule type" value="Genomic_DNA"/>
</dbReference>
<proteinExistence type="predicted"/>
<keyword evidence="2" id="KW-1185">Reference proteome</keyword>
<evidence type="ECO:0000313" key="1">
    <source>
        <dbReference type="EMBL" id="GFQ03296.1"/>
    </source>
</evidence>
<gene>
    <name evidence="1" type="ORF">PHJA_002473400</name>
</gene>
<dbReference type="AlphaFoldDB" id="A0A830D816"/>
<accession>A0A830D816</accession>
<dbReference type="OrthoDB" id="10009520at2759"/>
<sequence length="233" mass="27410">MCRKAPAKNQGCNHMICRQPCGFQICWICLGSCFRHDYYRCNKYRGKGGSPDDVSQMNAKKHLERYTHYYERWDTNDKSRKRALADLNTARDEHIDRLADTQRATQAELKCVVEAWEQIVKCRCILKWSYVYRYYVSESESGKLDFFGHLLGEAENAVERLHNWVEKEMDKYLLAECVSEVIQVFHTKLTDLTLVTKMYFENLVRAWENDLCGADNVVSESTESSRKRKDMKD</sequence>
<name>A0A830D816_9LAMI</name>
<evidence type="ECO:0000313" key="2">
    <source>
        <dbReference type="Proteomes" id="UP000653305"/>
    </source>
</evidence>